<feature type="binding site" evidence="7">
    <location>
        <position position="113"/>
    </location>
    <ligand>
        <name>[2Fe-2S] cluster</name>
        <dbReference type="ChEBI" id="CHEBI:190135"/>
    </ligand>
</feature>
<dbReference type="PANTHER" id="PTHR43342:SF1">
    <property type="entry name" value="BIFURCATING [FEFE] HYDROGENASE GAMMA SUBUNIT"/>
    <property type="match status" value="1"/>
</dbReference>
<evidence type="ECO:0000256" key="4">
    <source>
        <dbReference type="ARBA" id="ARBA00023004"/>
    </source>
</evidence>
<protein>
    <submittedName>
        <fullName evidence="9">NADH dehydrogenase (Ubiquinone) 24 kDa subunit</fullName>
    </submittedName>
</protein>
<keyword evidence="2 7" id="KW-0001">2Fe-2S</keyword>
<dbReference type="InterPro" id="IPR036249">
    <property type="entry name" value="Thioredoxin-like_sf"/>
</dbReference>
<comment type="cofactor">
    <cofactor evidence="7">
        <name>[2Fe-2S] cluster</name>
        <dbReference type="ChEBI" id="CHEBI:190135"/>
    </cofactor>
    <text evidence="7">Binds 1 [2Fe-2S] cluster.</text>
</comment>
<dbReference type="GO" id="GO:0051537">
    <property type="term" value="F:2 iron, 2 sulfur cluster binding"/>
    <property type="evidence" value="ECO:0007669"/>
    <property type="project" value="UniProtKB-KW"/>
</dbReference>
<dbReference type="Gene3D" id="1.10.10.1590">
    <property type="entry name" value="NADH-quinone oxidoreductase subunit E"/>
    <property type="match status" value="1"/>
</dbReference>
<dbReference type="InterPro" id="IPR041921">
    <property type="entry name" value="NuoE_N"/>
</dbReference>
<dbReference type="PROSITE" id="PS01099">
    <property type="entry name" value="COMPLEX1_24K"/>
    <property type="match status" value="1"/>
</dbReference>
<dbReference type="EMBL" id="DF820468">
    <property type="protein sequence ID" value="GAK58802.1"/>
    <property type="molecule type" value="Genomic_DNA"/>
</dbReference>
<dbReference type="SUPFAM" id="SSF52833">
    <property type="entry name" value="Thioredoxin-like"/>
    <property type="match status" value="1"/>
</dbReference>
<evidence type="ECO:0000256" key="5">
    <source>
        <dbReference type="ARBA" id="ARBA00023014"/>
    </source>
</evidence>
<keyword evidence="3 7" id="KW-0479">Metal-binding</keyword>
<feature type="binding site" evidence="7">
    <location>
        <position position="77"/>
    </location>
    <ligand>
        <name>[2Fe-2S] cluster</name>
        <dbReference type="ChEBI" id="CHEBI:190135"/>
    </ligand>
</feature>
<dbReference type="CDD" id="cd03064">
    <property type="entry name" value="TRX_Fd_NuoE"/>
    <property type="match status" value="1"/>
</dbReference>
<dbReference type="HOGENOM" id="CLU_054362_2_1_0"/>
<evidence type="ECO:0000256" key="6">
    <source>
        <dbReference type="ARBA" id="ARBA00034078"/>
    </source>
</evidence>
<comment type="cofactor">
    <cofactor evidence="6">
        <name>[2Fe-2S] cluster</name>
        <dbReference type="ChEBI" id="CHEBI:190135"/>
    </cofactor>
</comment>
<dbReference type="PIRSF" id="PIRSF000216">
    <property type="entry name" value="NADH_DH_24kDa"/>
    <property type="match status" value="1"/>
</dbReference>
<comment type="similarity">
    <text evidence="1">Belongs to the complex I 24 kDa subunit family.</text>
</comment>
<gene>
    <name evidence="9" type="ORF">U27_05777</name>
</gene>
<dbReference type="STRING" id="1499967.U27_05777"/>
<keyword evidence="4 7" id="KW-0408">Iron</keyword>
<dbReference type="NCBIfam" id="NF005722">
    <property type="entry name" value="PRK07539.1-2"/>
    <property type="match status" value="1"/>
</dbReference>
<dbReference type="InterPro" id="IPR028431">
    <property type="entry name" value="NADP_DH_HndA-like"/>
</dbReference>
<dbReference type="eggNOG" id="COG1905">
    <property type="taxonomic scope" value="Bacteria"/>
</dbReference>
<feature type="binding site" evidence="7">
    <location>
        <position position="72"/>
    </location>
    <ligand>
        <name>[2Fe-2S] cluster</name>
        <dbReference type="ChEBI" id="CHEBI:190135"/>
    </ligand>
</feature>
<proteinExistence type="inferred from homology"/>
<evidence type="ECO:0000256" key="7">
    <source>
        <dbReference type="PIRSR" id="PIRSR000216-1"/>
    </source>
</evidence>
<dbReference type="AlphaFoldDB" id="A0A081C2J7"/>
<evidence type="ECO:0000256" key="2">
    <source>
        <dbReference type="ARBA" id="ARBA00022714"/>
    </source>
</evidence>
<sequence length="208" mass="23207">MIETILERYHDNPAAVIQALQDTQKAYGYLSKDHLQAISQRVGVPYSYTYSIATFYKSFSLQERGKYILKVCDGTACHLKLSEDILDELQHALGIKLGETTQDRLFTLESVNCLGACAMAPVISINEVLHGKLTRQKVRTLITQLREEEREKHKQETSLKEESSAADIAEQPVAPEKLATGVVESALHTVKKAVDKLGEIIDHVLEGK</sequence>
<dbReference type="GO" id="GO:0046872">
    <property type="term" value="F:metal ion binding"/>
    <property type="evidence" value="ECO:0007669"/>
    <property type="project" value="UniProtKB-KW"/>
</dbReference>
<dbReference type="PANTHER" id="PTHR43342">
    <property type="entry name" value="NADH-QUINONE OXIDOREDUCTASE, E SUBUNIT"/>
    <property type="match status" value="1"/>
</dbReference>
<keyword evidence="10" id="KW-1185">Reference proteome</keyword>
<dbReference type="Proteomes" id="UP000030661">
    <property type="component" value="Unassembled WGS sequence"/>
</dbReference>
<evidence type="ECO:0000256" key="3">
    <source>
        <dbReference type="ARBA" id="ARBA00022723"/>
    </source>
</evidence>
<evidence type="ECO:0000313" key="10">
    <source>
        <dbReference type="Proteomes" id="UP000030661"/>
    </source>
</evidence>
<dbReference type="InterPro" id="IPR002023">
    <property type="entry name" value="NuoE-like"/>
</dbReference>
<feature type="compositionally biased region" description="Basic and acidic residues" evidence="8">
    <location>
        <begin position="149"/>
        <end position="163"/>
    </location>
</feature>
<feature type="region of interest" description="Disordered" evidence="8">
    <location>
        <begin position="149"/>
        <end position="172"/>
    </location>
</feature>
<evidence type="ECO:0000256" key="8">
    <source>
        <dbReference type="SAM" id="MobiDB-lite"/>
    </source>
</evidence>
<keyword evidence="9" id="KW-0830">Ubiquinone</keyword>
<dbReference type="Gene3D" id="3.40.30.10">
    <property type="entry name" value="Glutaredoxin"/>
    <property type="match status" value="1"/>
</dbReference>
<evidence type="ECO:0000313" key="9">
    <source>
        <dbReference type="EMBL" id="GAK58802.1"/>
    </source>
</evidence>
<feature type="binding site" evidence="7">
    <location>
        <position position="117"/>
    </location>
    <ligand>
        <name>[2Fe-2S] cluster</name>
        <dbReference type="ChEBI" id="CHEBI:190135"/>
    </ligand>
</feature>
<name>A0A081C2J7_VECG1</name>
<organism evidence="9 10">
    <name type="scientific">Vecturithrix granuli</name>
    <dbReference type="NCBI Taxonomy" id="1499967"/>
    <lineage>
        <taxon>Bacteria</taxon>
        <taxon>Candidatus Moduliflexota</taxon>
        <taxon>Candidatus Vecturitrichia</taxon>
        <taxon>Candidatus Vecturitrichales</taxon>
        <taxon>Candidatus Vecturitrichaceae</taxon>
        <taxon>Candidatus Vecturithrix</taxon>
    </lineage>
</organism>
<evidence type="ECO:0000256" key="1">
    <source>
        <dbReference type="ARBA" id="ARBA00010643"/>
    </source>
</evidence>
<keyword evidence="5 7" id="KW-0411">Iron-sulfur</keyword>
<reference evidence="9 10" key="1">
    <citation type="journal article" date="2015" name="PeerJ">
        <title>First genomic representation of candidate bacterial phylum KSB3 points to enhanced environmental sensing as a trigger of wastewater bulking.</title>
        <authorList>
            <person name="Sekiguchi Y."/>
            <person name="Ohashi A."/>
            <person name="Parks D.H."/>
            <person name="Yamauchi T."/>
            <person name="Tyson G.W."/>
            <person name="Hugenholtz P."/>
        </authorList>
    </citation>
    <scope>NUCLEOTIDE SEQUENCE [LARGE SCALE GENOMIC DNA]</scope>
</reference>
<dbReference type="InterPro" id="IPR042128">
    <property type="entry name" value="NuoE_dom"/>
</dbReference>
<accession>A0A081C2J7</accession>
<dbReference type="GO" id="GO:0016491">
    <property type="term" value="F:oxidoreductase activity"/>
    <property type="evidence" value="ECO:0007669"/>
    <property type="project" value="InterPro"/>
</dbReference>
<dbReference type="Pfam" id="PF01257">
    <property type="entry name" value="2Fe-2S_thioredx"/>
    <property type="match status" value="1"/>
</dbReference>